<keyword evidence="1" id="KW-0812">Transmembrane</keyword>
<keyword evidence="1" id="KW-0472">Membrane</keyword>
<sequence length="144" mass="15845">MVHSYSIPMPYTRASTSEKTPLLPVTTINGIPISWPSFRPSSPLPPPTKRIENTLLTLSLLLSFVHVFILYFSFYIPAILAPMLLPLLPGLRVSIPAALPTAVAFFLAAPFIASYERRNFTRCLAVFCYLMGSTIGAAMVGRDL</sequence>
<dbReference type="OrthoDB" id="3790322at2759"/>
<accession>A0A6G1KR92</accession>
<protein>
    <submittedName>
        <fullName evidence="2">Uncharacterized protein</fullName>
    </submittedName>
</protein>
<organism evidence="2 3">
    <name type="scientific">Pleomassaria siparia CBS 279.74</name>
    <dbReference type="NCBI Taxonomy" id="1314801"/>
    <lineage>
        <taxon>Eukaryota</taxon>
        <taxon>Fungi</taxon>
        <taxon>Dikarya</taxon>
        <taxon>Ascomycota</taxon>
        <taxon>Pezizomycotina</taxon>
        <taxon>Dothideomycetes</taxon>
        <taxon>Pleosporomycetidae</taxon>
        <taxon>Pleosporales</taxon>
        <taxon>Pleomassariaceae</taxon>
        <taxon>Pleomassaria</taxon>
    </lineage>
</organism>
<gene>
    <name evidence="2" type="ORF">K504DRAFT_457546</name>
</gene>
<keyword evidence="1" id="KW-1133">Transmembrane helix</keyword>
<name>A0A6G1KR92_9PLEO</name>
<feature type="transmembrane region" description="Helical" evidence="1">
    <location>
        <begin position="120"/>
        <end position="141"/>
    </location>
</feature>
<evidence type="ECO:0000256" key="1">
    <source>
        <dbReference type="SAM" id="Phobius"/>
    </source>
</evidence>
<dbReference type="EMBL" id="MU005764">
    <property type="protein sequence ID" value="KAF2715374.1"/>
    <property type="molecule type" value="Genomic_DNA"/>
</dbReference>
<reference evidence="2" key="1">
    <citation type="journal article" date="2020" name="Stud. Mycol.">
        <title>101 Dothideomycetes genomes: a test case for predicting lifestyles and emergence of pathogens.</title>
        <authorList>
            <person name="Haridas S."/>
            <person name="Albert R."/>
            <person name="Binder M."/>
            <person name="Bloem J."/>
            <person name="Labutti K."/>
            <person name="Salamov A."/>
            <person name="Andreopoulos B."/>
            <person name="Baker S."/>
            <person name="Barry K."/>
            <person name="Bills G."/>
            <person name="Bluhm B."/>
            <person name="Cannon C."/>
            <person name="Castanera R."/>
            <person name="Culley D."/>
            <person name="Daum C."/>
            <person name="Ezra D."/>
            <person name="Gonzalez J."/>
            <person name="Henrissat B."/>
            <person name="Kuo A."/>
            <person name="Liang C."/>
            <person name="Lipzen A."/>
            <person name="Lutzoni F."/>
            <person name="Magnuson J."/>
            <person name="Mondo S."/>
            <person name="Nolan M."/>
            <person name="Ohm R."/>
            <person name="Pangilinan J."/>
            <person name="Park H.-J."/>
            <person name="Ramirez L."/>
            <person name="Alfaro M."/>
            <person name="Sun H."/>
            <person name="Tritt A."/>
            <person name="Yoshinaga Y."/>
            <person name="Zwiers L.-H."/>
            <person name="Turgeon B."/>
            <person name="Goodwin S."/>
            <person name="Spatafora J."/>
            <person name="Crous P."/>
            <person name="Grigoriev I."/>
        </authorList>
    </citation>
    <scope>NUCLEOTIDE SEQUENCE</scope>
    <source>
        <strain evidence="2">CBS 279.74</strain>
    </source>
</reference>
<dbReference type="Proteomes" id="UP000799428">
    <property type="component" value="Unassembled WGS sequence"/>
</dbReference>
<dbReference type="AlphaFoldDB" id="A0A6G1KR92"/>
<keyword evidence="3" id="KW-1185">Reference proteome</keyword>
<feature type="transmembrane region" description="Helical" evidence="1">
    <location>
        <begin position="93"/>
        <end position="113"/>
    </location>
</feature>
<feature type="transmembrane region" description="Helical" evidence="1">
    <location>
        <begin position="55"/>
        <end position="81"/>
    </location>
</feature>
<evidence type="ECO:0000313" key="2">
    <source>
        <dbReference type="EMBL" id="KAF2715374.1"/>
    </source>
</evidence>
<evidence type="ECO:0000313" key="3">
    <source>
        <dbReference type="Proteomes" id="UP000799428"/>
    </source>
</evidence>
<proteinExistence type="predicted"/>